<dbReference type="SMART" id="SM00666">
    <property type="entry name" value="PB1"/>
    <property type="match status" value="1"/>
</dbReference>
<dbReference type="PANTHER" id="PTHR31066:SF85">
    <property type="entry name" value="OS02G0809100 PROTEIN"/>
    <property type="match status" value="1"/>
</dbReference>
<sequence>RRGFFPWLTSKGTRLLPYSSPPSFLRLRIPVSFNSSSPSMTMKMEESTVTEDSDDQSSVKSDDQSSLKSDDSSGSNRVKFLYSYGGRILPRPGDAKLRYAGGETRVMAANRNITFADLMAKITEALGSSPVLKCQLPTEDLDALISIKSDEDLENVLEEYDRLRATQGSSKVRAFLFLKPRSPPATDSAARSAPSEALRSEKLSSFLPPNPNPSSAPVQRPAGRPPRSPAARPDTQPGSPVRENGFVVFWSLQYENGRIHISFTIRLRGI</sequence>
<protein>
    <recommendedName>
        <fullName evidence="2">PB1 domain-containing protein</fullName>
    </recommendedName>
</protein>
<dbReference type="SUPFAM" id="SSF54277">
    <property type="entry name" value="CAD &amp; PB1 domains"/>
    <property type="match status" value="1"/>
</dbReference>
<evidence type="ECO:0000259" key="2">
    <source>
        <dbReference type="SMART" id="SM00666"/>
    </source>
</evidence>
<evidence type="ECO:0000256" key="1">
    <source>
        <dbReference type="SAM" id="MobiDB-lite"/>
    </source>
</evidence>
<gene>
    <name evidence="3" type="ORF">KI387_017792</name>
</gene>
<dbReference type="Gene3D" id="3.10.20.90">
    <property type="entry name" value="Phosphatidylinositol 3-kinase Catalytic Subunit, Chain A, domain 1"/>
    <property type="match status" value="1"/>
</dbReference>
<feature type="region of interest" description="Disordered" evidence="1">
    <location>
        <begin position="36"/>
        <end position="74"/>
    </location>
</feature>
<evidence type="ECO:0000313" key="3">
    <source>
        <dbReference type="EMBL" id="KAH9323153.1"/>
    </source>
</evidence>
<dbReference type="InterPro" id="IPR000270">
    <property type="entry name" value="PB1_dom"/>
</dbReference>
<feature type="domain" description="PB1" evidence="2">
    <location>
        <begin position="92"/>
        <end position="179"/>
    </location>
</feature>
<dbReference type="InterPro" id="IPR053198">
    <property type="entry name" value="Gynoecium_Dev_Regulator"/>
</dbReference>
<proteinExistence type="predicted"/>
<feature type="non-terminal residue" evidence="3">
    <location>
        <position position="1"/>
    </location>
</feature>
<dbReference type="Proteomes" id="UP000824469">
    <property type="component" value="Unassembled WGS sequence"/>
</dbReference>
<dbReference type="PANTHER" id="PTHR31066">
    <property type="entry name" value="OS05G0427100 PROTEIN-RELATED"/>
    <property type="match status" value="1"/>
</dbReference>
<dbReference type="CDD" id="cd06410">
    <property type="entry name" value="PB1_UP2"/>
    <property type="match status" value="1"/>
</dbReference>
<feature type="compositionally biased region" description="Basic and acidic residues" evidence="1">
    <location>
        <begin position="60"/>
        <end position="71"/>
    </location>
</feature>
<feature type="non-terminal residue" evidence="3">
    <location>
        <position position="270"/>
    </location>
</feature>
<keyword evidence="4" id="KW-1185">Reference proteome</keyword>
<evidence type="ECO:0000313" key="4">
    <source>
        <dbReference type="Proteomes" id="UP000824469"/>
    </source>
</evidence>
<reference evidence="3 4" key="1">
    <citation type="journal article" date="2021" name="Nat. Plants">
        <title>The Taxus genome provides insights into paclitaxel biosynthesis.</title>
        <authorList>
            <person name="Xiong X."/>
            <person name="Gou J."/>
            <person name="Liao Q."/>
            <person name="Li Y."/>
            <person name="Zhou Q."/>
            <person name="Bi G."/>
            <person name="Li C."/>
            <person name="Du R."/>
            <person name="Wang X."/>
            <person name="Sun T."/>
            <person name="Guo L."/>
            <person name="Liang H."/>
            <person name="Lu P."/>
            <person name="Wu Y."/>
            <person name="Zhang Z."/>
            <person name="Ro D.K."/>
            <person name="Shang Y."/>
            <person name="Huang S."/>
            <person name="Yan J."/>
        </authorList>
    </citation>
    <scope>NUCLEOTIDE SEQUENCE [LARGE SCALE GENOMIC DNA]</scope>
    <source>
        <strain evidence="3">Ta-2019</strain>
    </source>
</reference>
<dbReference type="Pfam" id="PF00564">
    <property type="entry name" value="PB1"/>
    <property type="match status" value="1"/>
</dbReference>
<organism evidence="3 4">
    <name type="scientific">Taxus chinensis</name>
    <name type="common">Chinese yew</name>
    <name type="synonym">Taxus wallichiana var. chinensis</name>
    <dbReference type="NCBI Taxonomy" id="29808"/>
    <lineage>
        <taxon>Eukaryota</taxon>
        <taxon>Viridiplantae</taxon>
        <taxon>Streptophyta</taxon>
        <taxon>Embryophyta</taxon>
        <taxon>Tracheophyta</taxon>
        <taxon>Spermatophyta</taxon>
        <taxon>Pinopsida</taxon>
        <taxon>Pinidae</taxon>
        <taxon>Conifers II</taxon>
        <taxon>Cupressales</taxon>
        <taxon>Taxaceae</taxon>
        <taxon>Taxus</taxon>
    </lineage>
</organism>
<dbReference type="EMBL" id="JAHRHJ020000003">
    <property type="protein sequence ID" value="KAH9323153.1"/>
    <property type="molecule type" value="Genomic_DNA"/>
</dbReference>
<dbReference type="AlphaFoldDB" id="A0AA38GJR8"/>
<name>A0AA38GJR8_TAXCH</name>
<feature type="region of interest" description="Disordered" evidence="1">
    <location>
        <begin position="183"/>
        <end position="240"/>
    </location>
</feature>
<comment type="caution">
    <text evidence="3">The sequence shown here is derived from an EMBL/GenBank/DDBJ whole genome shotgun (WGS) entry which is preliminary data.</text>
</comment>
<accession>A0AA38GJR8</accession>